<feature type="domain" description="Zn(2)-C6 fungal-type" evidence="4">
    <location>
        <begin position="52"/>
        <end position="82"/>
    </location>
</feature>
<protein>
    <recommendedName>
        <fullName evidence="4">Zn(2)-C6 fungal-type domain-containing protein</fullName>
    </recommendedName>
</protein>
<evidence type="ECO:0000256" key="1">
    <source>
        <dbReference type="ARBA" id="ARBA00004123"/>
    </source>
</evidence>
<feature type="region of interest" description="Disordered" evidence="3">
    <location>
        <begin position="201"/>
        <end position="240"/>
    </location>
</feature>
<dbReference type="PROSITE" id="PS50048">
    <property type="entry name" value="ZN2_CY6_FUNGAL_2"/>
    <property type="match status" value="1"/>
</dbReference>
<dbReference type="GO" id="GO:0000976">
    <property type="term" value="F:transcription cis-regulatory region binding"/>
    <property type="evidence" value="ECO:0007669"/>
    <property type="project" value="TreeGrafter"/>
</dbReference>
<dbReference type="GO" id="GO:0005634">
    <property type="term" value="C:nucleus"/>
    <property type="evidence" value="ECO:0007669"/>
    <property type="project" value="UniProtKB-SubCell"/>
</dbReference>
<dbReference type="SMART" id="SM00066">
    <property type="entry name" value="GAL4"/>
    <property type="match status" value="1"/>
</dbReference>
<feature type="region of interest" description="Disordered" evidence="3">
    <location>
        <begin position="104"/>
        <end position="189"/>
    </location>
</feature>
<evidence type="ECO:0000313" key="5">
    <source>
        <dbReference type="EMBL" id="KAI3404985.2"/>
    </source>
</evidence>
<dbReference type="PANTHER" id="PTHR37534:SF49">
    <property type="entry name" value="LYSINE BIOSYNTHESIS REGULATORY PROTEIN LYS14"/>
    <property type="match status" value="1"/>
</dbReference>
<keyword evidence="2" id="KW-0539">Nucleus</keyword>
<dbReference type="GO" id="GO:0045944">
    <property type="term" value="P:positive regulation of transcription by RNA polymerase II"/>
    <property type="evidence" value="ECO:0007669"/>
    <property type="project" value="TreeGrafter"/>
</dbReference>
<dbReference type="InterPro" id="IPR036864">
    <property type="entry name" value="Zn2-C6_fun-type_DNA-bd_sf"/>
</dbReference>
<dbReference type="Proteomes" id="UP001202479">
    <property type="component" value="Unassembled WGS sequence"/>
</dbReference>
<dbReference type="PANTHER" id="PTHR37534">
    <property type="entry name" value="TRANSCRIPTIONAL ACTIVATOR PROTEIN UGA3"/>
    <property type="match status" value="1"/>
</dbReference>
<dbReference type="Gene3D" id="4.10.240.10">
    <property type="entry name" value="Zn(2)-C6 fungal-type DNA-binding domain"/>
    <property type="match status" value="1"/>
</dbReference>
<dbReference type="AlphaFoldDB" id="A0AAI9WYM5"/>
<dbReference type="SUPFAM" id="SSF57701">
    <property type="entry name" value="Zn2/Cys6 DNA-binding domain"/>
    <property type="match status" value="1"/>
</dbReference>
<dbReference type="GO" id="GO:0008270">
    <property type="term" value="F:zinc ion binding"/>
    <property type="evidence" value="ECO:0007669"/>
    <property type="project" value="InterPro"/>
</dbReference>
<organism evidence="5 6">
    <name type="scientific">Candida oxycetoniae</name>
    <dbReference type="NCBI Taxonomy" id="497107"/>
    <lineage>
        <taxon>Eukaryota</taxon>
        <taxon>Fungi</taxon>
        <taxon>Dikarya</taxon>
        <taxon>Ascomycota</taxon>
        <taxon>Saccharomycotina</taxon>
        <taxon>Pichiomycetes</taxon>
        <taxon>Debaryomycetaceae</taxon>
        <taxon>Candida/Lodderomyces clade</taxon>
        <taxon>Candida</taxon>
    </lineage>
</organism>
<feature type="compositionally biased region" description="Low complexity" evidence="3">
    <location>
        <begin position="284"/>
        <end position="298"/>
    </location>
</feature>
<evidence type="ECO:0000313" key="6">
    <source>
        <dbReference type="Proteomes" id="UP001202479"/>
    </source>
</evidence>
<evidence type="ECO:0000256" key="3">
    <source>
        <dbReference type="SAM" id="MobiDB-lite"/>
    </source>
</evidence>
<sequence length="798" mass="91409">MSSFPISTLQSPSSRPPVSLLVEQENQHQNDQHDTFQSHQQKAQKRPYSRQGCRECKRRKIKCPEEKPFCSTCVRLGKTCSYPLAGEKVLRISRRLMREEIENLSKSGNDGSATTITTHFLPVQYDVPKRIKQHNGREEHKQQNQQQNQQNQQNQMKQQQYPQPEKRQTMAATTTLTPESESMTPSHLQQKRSLLNIENLINSNNNSNNNNNNNNKRTKNDKSKNNSISATTPNDHFDFFNGTDLSILTTDLSNLVNEIMEFSNVQSFQDDYQFDLFDNSPFAHQSPLEQHQQSQQQEQQEHQHQHQHYHQHHHHQQQQEQQLQQQQQQSSSSSQSQSEQYSATHNDDEHIANLPLNYIKLKRKHEVLYLEQFYNNFANIIEPFDAYHRQTKSTSKPARDMILKTASTEPFLLCAVLAEGAKTSYMKYKQPEDEKAYGAYLSRCLKLLELATKRGEVDNLNANIEAVLLTLLLLTAATATSTQQWRPHLTGCKDLLLKISTQSGGGGGSGSSGSGDGCTTKVSKILVFCKYWFLSIEILAGLSTNLGGTLQTDMEIDQLISAGNDYEISVLKEMDIITDQGFNIIMGFHNSGISIFRDLLKLLNKYRQNGDAMIEPMQNMKILAEFYKQSEIVFLDSRGVIPESQLHNKYTIGLPIEEIRIGEESFWLSWQDISHQSFILSSIIMILTRFFHLTSTNPNISIIVDKCVSFIHYLHQFSDVQQHASPFLLLMIQWPLLVTGLESTKKEQQELLLKYFAMIGQIGAATSNVSVQMLQRQWKKEITGRKRASDLNQDTLIY</sequence>
<gene>
    <name evidence="5" type="ORF">KGF56_002236</name>
</gene>
<dbReference type="SUPFAM" id="SSF81995">
    <property type="entry name" value="beta-sandwich domain of Sec23/24"/>
    <property type="match status" value="1"/>
</dbReference>
<feature type="region of interest" description="Disordered" evidence="3">
    <location>
        <begin position="23"/>
        <end position="51"/>
    </location>
</feature>
<feature type="compositionally biased region" description="Polar residues" evidence="3">
    <location>
        <begin position="104"/>
        <end position="118"/>
    </location>
</feature>
<feature type="compositionally biased region" description="Low complexity" evidence="3">
    <location>
        <begin position="318"/>
        <end position="342"/>
    </location>
</feature>
<dbReference type="PROSITE" id="PS00463">
    <property type="entry name" value="ZN2_CY6_FUNGAL_1"/>
    <property type="match status" value="1"/>
</dbReference>
<feature type="compositionally biased region" description="Low complexity" evidence="3">
    <location>
        <begin position="143"/>
        <end position="160"/>
    </location>
</feature>
<evidence type="ECO:0000256" key="2">
    <source>
        <dbReference type="ARBA" id="ARBA00023242"/>
    </source>
</evidence>
<feature type="compositionally biased region" description="Basic and acidic residues" evidence="3">
    <location>
        <begin position="25"/>
        <end position="36"/>
    </location>
</feature>
<evidence type="ECO:0000259" key="4">
    <source>
        <dbReference type="PROSITE" id="PS50048"/>
    </source>
</evidence>
<feature type="compositionally biased region" description="Low complexity" evidence="3">
    <location>
        <begin position="202"/>
        <end position="215"/>
    </location>
</feature>
<feature type="compositionally biased region" description="Polar residues" evidence="3">
    <location>
        <begin position="170"/>
        <end position="189"/>
    </location>
</feature>
<dbReference type="CDD" id="cd00067">
    <property type="entry name" value="GAL4"/>
    <property type="match status" value="1"/>
</dbReference>
<proteinExistence type="predicted"/>
<feature type="region of interest" description="Disordered" evidence="3">
    <location>
        <begin position="277"/>
        <end position="348"/>
    </location>
</feature>
<dbReference type="Pfam" id="PF11951">
    <property type="entry name" value="Fungal_trans_2"/>
    <property type="match status" value="1"/>
</dbReference>
<name>A0AAI9WYM5_9ASCO</name>
<dbReference type="GO" id="GO:0000981">
    <property type="term" value="F:DNA-binding transcription factor activity, RNA polymerase II-specific"/>
    <property type="evidence" value="ECO:0007669"/>
    <property type="project" value="InterPro"/>
</dbReference>
<dbReference type="GeneID" id="73379853"/>
<dbReference type="InterPro" id="IPR001138">
    <property type="entry name" value="Zn2Cys6_DnaBD"/>
</dbReference>
<comment type="subcellular location">
    <subcellularLocation>
        <location evidence="1">Nucleus</location>
    </subcellularLocation>
</comment>
<accession>A0AAI9WYM5</accession>
<keyword evidence="6" id="KW-1185">Reference proteome</keyword>
<feature type="compositionally biased region" description="Basic residues" evidence="3">
    <location>
        <begin position="305"/>
        <end position="316"/>
    </location>
</feature>
<reference evidence="5" key="1">
    <citation type="journal article" date="2022" name="DNA Res.">
        <title>Genome analysis of five recently described species of the CUG-Ser clade uncovers Candida theae as a new hybrid lineage with pathogenic potential in the Candida parapsilosis species complex.</title>
        <authorList>
            <person name="Mixao V."/>
            <person name="Del Olmo V."/>
            <person name="Hegedusova E."/>
            <person name="Saus E."/>
            <person name="Pryszcz L."/>
            <person name="Cillingova A."/>
            <person name="Nosek J."/>
            <person name="Gabaldon T."/>
        </authorList>
    </citation>
    <scope>NUCLEOTIDE SEQUENCE</scope>
    <source>
        <strain evidence="5">CBS 10844</strain>
    </source>
</reference>
<dbReference type="InterPro" id="IPR021858">
    <property type="entry name" value="Fun_TF"/>
</dbReference>
<comment type="caution">
    <text evidence="5">The sequence shown here is derived from an EMBL/GenBank/DDBJ whole genome shotgun (WGS) entry which is preliminary data.</text>
</comment>
<dbReference type="Pfam" id="PF00172">
    <property type="entry name" value="Zn_clus"/>
    <property type="match status" value="1"/>
</dbReference>
<dbReference type="RefSeq" id="XP_049180730.1">
    <property type="nucleotide sequence ID" value="XM_049323444.1"/>
</dbReference>
<dbReference type="EMBL" id="JAHUZD010000071">
    <property type="protein sequence ID" value="KAI3404985.2"/>
    <property type="molecule type" value="Genomic_DNA"/>
</dbReference>